<dbReference type="PANTHER" id="PTHR43747:SF4">
    <property type="entry name" value="FLAVIN-DEPENDENT TRYPTOPHAN HALOGENASE"/>
    <property type="match status" value="1"/>
</dbReference>
<evidence type="ECO:0000313" key="2">
    <source>
        <dbReference type="Proteomes" id="UP001595548"/>
    </source>
</evidence>
<dbReference type="EMBL" id="JBHRTL010000004">
    <property type="protein sequence ID" value="MFC3154483.1"/>
    <property type="molecule type" value="Genomic_DNA"/>
</dbReference>
<dbReference type="Gene3D" id="3.50.50.60">
    <property type="entry name" value="FAD/NAD(P)-binding domain"/>
    <property type="match status" value="1"/>
</dbReference>
<accession>A0ABV7HP48</accession>
<dbReference type="InterPro" id="IPR036188">
    <property type="entry name" value="FAD/NAD-bd_sf"/>
</dbReference>
<dbReference type="PANTHER" id="PTHR43747">
    <property type="entry name" value="FAD-BINDING PROTEIN"/>
    <property type="match status" value="1"/>
</dbReference>
<dbReference type="Pfam" id="PF04820">
    <property type="entry name" value="Trp_halogenase"/>
    <property type="match status" value="1"/>
</dbReference>
<name>A0ABV7HP48_9GAMM</name>
<dbReference type="EC" id="1.14.19.-" evidence="1"/>
<dbReference type="SUPFAM" id="SSF51905">
    <property type="entry name" value="FAD/NAD(P)-binding domain"/>
    <property type="match status" value="1"/>
</dbReference>
<comment type="caution">
    <text evidence="1">The sequence shown here is derived from an EMBL/GenBank/DDBJ whole genome shotgun (WGS) entry which is preliminary data.</text>
</comment>
<reference evidence="2" key="1">
    <citation type="journal article" date="2019" name="Int. J. Syst. Evol. Microbiol.">
        <title>The Global Catalogue of Microorganisms (GCM) 10K type strain sequencing project: providing services to taxonomists for standard genome sequencing and annotation.</title>
        <authorList>
            <consortium name="The Broad Institute Genomics Platform"/>
            <consortium name="The Broad Institute Genome Sequencing Center for Infectious Disease"/>
            <person name="Wu L."/>
            <person name="Ma J."/>
        </authorList>
    </citation>
    <scope>NUCLEOTIDE SEQUENCE [LARGE SCALE GENOMIC DNA]</scope>
    <source>
        <strain evidence="2">KCTC 52141</strain>
    </source>
</reference>
<dbReference type="InterPro" id="IPR050816">
    <property type="entry name" value="Flavin-dep_Halogenase_NPB"/>
</dbReference>
<dbReference type="PIRSF" id="PIRSF011396">
    <property type="entry name" value="Trp_halogenase"/>
    <property type="match status" value="1"/>
</dbReference>
<sequence length="497" mass="56299">MNKKRIKKVVIAGGGTAGWMTAALVSKSLGAKIDLTLIESDAIPTVGVGEATIPPIINFHKVLDLGEKEFMSRVNGTFKLGISFEGWHDIDKDYVHSFGFAGKSNWAAEFHHFWVGAKKRGIEVSEYGDYCAEHLAARKSKFAIMPKNSFNYAYHLDAGLYAKYLREVSEKYGAVRKEGKIAKVNLDADDGAIQSLSLESGEVIEGDLFIDCTGFKALLIGEALQVGYDDWSHWLPCNSAVAAQTELTGQPVPYTRSIARPFGWQWRIPLQDRAGNGLVYCSDYLSDEDAKNYLSQNVEGKLRNEPRVIKFTTGSRQQHWKKNCVAIGLSSGFLEPLESTSIHLIQRAITRLVQLFPSDGVRQSQIDEFNQQCRDEVESIRDFIILHYHVTERDDSDFWRYCRGMSVPDSLSHRIQLFNETGKIFKKDLDLFAEESWLQVMMGQGLMPESYHPVVDTMSDESLEKFMRDTNQSAKQKVDRLPEHHEFIDYYCKSKMV</sequence>
<dbReference type="RefSeq" id="WP_382414746.1">
    <property type="nucleotide sequence ID" value="NZ_AP031500.1"/>
</dbReference>
<dbReference type="InterPro" id="IPR006905">
    <property type="entry name" value="Flavin_halogenase"/>
</dbReference>
<dbReference type="Proteomes" id="UP001595548">
    <property type="component" value="Unassembled WGS sequence"/>
</dbReference>
<proteinExistence type="predicted"/>
<organism evidence="1 2">
    <name type="scientific">Gilvimarinus japonicus</name>
    <dbReference type="NCBI Taxonomy" id="1796469"/>
    <lineage>
        <taxon>Bacteria</taxon>
        <taxon>Pseudomonadati</taxon>
        <taxon>Pseudomonadota</taxon>
        <taxon>Gammaproteobacteria</taxon>
        <taxon>Cellvibrionales</taxon>
        <taxon>Cellvibrionaceae</taxon>
        <taxon>Gilvimarinus</taxon>
    </lineage>
</organism>
<keyword evidence="1" id="KW-0560">Oxidoreductase</keyword>
<evidence type="ECO:0000313" key="1">
    <source>
        <dbReference type="EMBL" id="MFC3154483.1"/>
    </source>
</evidence>
<dbReference type="GO" id="GO:0016491">
    <property type="term" value="F:oxidoreductase activity"/>
    <property type="evidence" value="ECO:0007669"/>
    <property type="project" value="UniProtKB-KW"/>
</dbReference>
<keyword evidence="2" id="KW-1185">Reference proteome</keyword>
<dbReference type="InterPro" id="IPR033856">
    <property type="entry name" value="Trp_halogen"/>
</dbReference>
<gene>
    <name evidence="1" type="ORF">ACFOEB_04645</name>
</gene>
<protein>
    <submittedName>
        <fullName evidence="1">Tryptophan halogenase family protein</fullName>
        <ecNumber evidence="1">1.14.19.-</ecNumber>
    </submittedName>
</protein>